<dbReference type="Pfam" id="PF05089">
    <property type="entry name" value="NAGLU"/>
    <property type="match status" value="1"/>
</dbReference>
<dbReference type="InterPro" id="IPR029018">
    <property type="entry name" value="Hex-like_dom2"/>
</dbReference>
<keyword evidence="1" id="KW-0378">Hydrolase</keyword>
<feature type="domain" description="Alpha-N-acetylglucosaminidase tim-barrel" evidence="4">
    <location>
        <begin position="172"/>
        <end position="506"/>
    </location>
</feature>
<dbReference type="GeneID" id="116948200"/>
<evidence type="ECO:0000259" key="6">
    <source>
        <dbReference type="Pfam" id="PF12972"/>
    </source>
</evidence>
<feature type="chain" id="PRO_5042576335" evidence="3">
    <location>
        <begin position="38"/>
        <end position="789"/>
    </location>
</feature>
<feature type="signal peptide" evidence="3">
    <location>
        <begin position="1"/>
        <end position="37"/>
    </location>
</feature>
<evidence type="ECO:0000259" key="5">
    <source>
        <dbReference type="Pfam" id="PF12971"/>
    </source>
</evidence>
<dbReference type="Proteomes" id="UP001318040">
    <property type="component" value="Chromosome 2"/>
</dbReference>
<dbReference type="Gene3D" id="3.30.379.10">
    <property type="entry name" value="Chitobiase/beta-hexosaminidase domain 2-like"/>
    <property type="match status" value="1"/>
</dbReference>
<evidence type="ECO:0000313" key="8">
    <source>
        <dbReference type="RefSeq" id="XP_032820561.1"/>
    </source>
</evidence>
<reference evidence="8" key="1">
    <citation type="submission" date="2025-08" db="UniProtKB">
        <authorList>
            <consortium name="RefSeq"/>
        </authorList>
    </citation>
    <scope>IDENTIFICATION</scope>
    <source>
        <tissue evidence="8">Sperm</tissue>
    </source>
</reference>
<dbReference type="PANTHER" id="PTHR12872">
    <property type="entry name" value="ALPHA-N-ACETYLGLUCOSAMINIDASE"/>
    <property type="match status" value="1"/>
</dbReference>
<evidence type="ECO:0000256" key="2">
    <source>
        <dbReference type="SAM" id="MobiDB-lite"/>
    </source>
</evidence>
<dbReference type="Gene3D" id="3.20.20.80">
    <property type="entry name" value="Glycosidases"/>
    <property type="match status" value="1"/>
</dbReference>
<dbReference type="GO" id="GO:0016787">
    <property type="term" value="F:hydrolase activity"/>
    <property type="evidence" value="ECO:0007669"/>
    <property type="project" value="UniProtKB-KW"/>
</dbReference>
<dbReference type="AlphaFoldDB" id="A0AAJ7TPE8"/>
<dbReference type="InterPro" id="IPR007781">
    <property type="entry name" value="NAGLU"/>
</dbReference>
<dbReference type="KEGG" id="pmrn:116948200"/>
<evidence type="ECO:0000256" key="3">
    <source>
        <dbReference type="SAM" id="SignalP"/>
    </source>
</evidence>
<accession>A0AAJ7TPE8</accession>
<feature type="region of interest" description="Disordered" evidence="2">
    <location>
        <begin position="41"/>
        <end position="63"/>
    </location>
</feature>
<dbReference type="Pfam" id="PF12972">
    <property type="entry name" value="NAGLU_C"/>
    <property type="match status" value="1"/>
</dbReference>
<feature type="domain" description="Alpha-N-acetylglucosaminidase N-terminal" evidence="5">
    <location>
        <begin position="70"/>
        <end position="157"/>
    </location>
</feature>
<dbReference type="InterPro" id="IPR024240">
    <property type="entry name" value="NAGLU_N"/>
</dbReference>
<feature type="compositionally biased region" description="Basic and acidic residues" evidence="2">
    <location>
        <begin position="41"/>
        <end position="50"/>
    </location>
</feature>
<sequence>MRSAGARPPGPSLRLVSTTAICCYLCWLCCLVPTGLAAKRGHADPDRLDARTPSLPALRSGAPERTQQLALEELLERLLPGRASEMMLLVNSSMVARGHGEGSRDVFRLESLPDGRLLVVGSSAVAGAYGLHHYLKEYCGCHLGWAGRQLKVPRPLPRVGGAVQVVSPSRFRFYQNVRTRSYSMVWWQWERWELEIDWMALQGINLPLAFTGHEAIWQRVFLSLGLTQKEMDDYFTGPAFLAWSQLGNLHAWAGPLPQSWHHKQLHLQRKILERMRSLGMITVLPAFEGYVPAAVARLYPKANLIRLSSWDRFDCNYSCPLWLDPHDPLFPKLASAYMKELRDEFGSDHAYYATMFSELMPPSNLTADLAGISGAVYKAMTAVDSEAVWLLDTWPFLCNPNFWQEPQLRAFLRGPPLGHVLVLDVFAETRPLHRTTGSFYGQPFIWCMLHNFGGNHGLFGAIESVNRGPHAARLLPNSSMVGTGMAPEGIEQNDVIYELMAEMGWRDGPVDLEIWIESYAHRRYGQKDADVAAAWKDLWRSVYNCTEKRENRNQSPLVVRPSLTLDTSLWYDPALVYTAWARLVRAVPRLGASLTFRYDLIDVTRQALQLLSGQLYRDLLAAYEGGSVEELLLSGGMLSYELFPDLEKLLSSDERFLLGRWLLAAAAHSDNASEAELYQLNARYQITLWGPTGNRLDVANKLWGGLVSYYYAPRWKMFVSTLTDCVHNEKPFNKRDFDNACFQLEKSFVLDDYVFPVKARGDTYEVINRIFLRYYHHIQLLVSPLVLPV</sequence>
<name>A0AAJ7TPE8_PETMA</name>
<proteinExistence type="predicted"/>
<evidence type="ECO:0000313" key="7">
    <source>
        <dbReference type="Proteomes" id="UP001318040"/>
    </source>
</evidence>
<evidence type="ECO:0000256" key="1">
    <source>
        <dbReference type="ARBA" id="ARBA00022801"/>
    </source>
</evidence>
<dbReference type="Pfam" id="PF12971">
    <property type="entry name" value="NAGLU_N"/>
    <property type="match status" value="1"/>
</dbReference>
<organism evidence="7 8">
    <name type="scientific">Petromyzon marinus</name>
    <name type="common">Sea lamprey</name>
    <dbReference type="NCBI Taxonomy" id="7757"/>
    <lineage>
        <taxon>Eukaryota</taxon>
        <taxon>Metazoa</taxon>
        <taxon>Chordata</taxon>
        <taxon>Craniata</taxon>
        <taxon>Vertebrata</taxon>
        <taxon>Cyclostomata</taxon>
        <taxon>Hyperoartia</taxon>
        <taxon>Petromyzontiformes</taxon>
        <taxon>Petromyzontidae</taxon>
        <taxon>Petromyzon</taxon>
    </lineage>
</organism>
<keyword evidence="7" id="KW-1185">Reference proteome</keyword>
<dbReference type="Gene3D" id="1.20.120.670">
    <property type="entry name" value="N-acetyl-b-d-glucoasminidase"/>
    <property type="match status" value="1"/>
</dbReference>
<keyword evidence="3" id="KW-0732">Signal</keyword>
<dbReference type="InterPro" id="IPR024732">
    <property type="entry name" value="NAGLU_C"/>
</dbReference>
<feature type="domain" description="Alpha-N-acetylglucosaminidase C-terminal" evidence="6">
    <location>
        <begin position="515"/>
        <end position="771"/>
    </location>
</feature>
<dbReference type="PANTHER" id="PTHR12872:SF1">
    <property type="entry name" value="ALPHA-N-ACETYLGLUCOSAMINIDASE"/>
    <property type="match status" value="1"/>
</dbReference>
<dbReference type="RefSeq" id="XP_032820561.1">
    <property type="nucleotide sequence ID" value="XM_032964670.1"/>
</dbReference>
<protein>
    <submittedName>
        <fullName evidence="8">Alpha-N-acetylglucosaminidase-like</fullName>
    </submittedName>
</protein>
<evidence type="ECO:0000259" key="4">
    <source>
        <dbReference type="Pfam" id="PF05089"/>
    </source>
</evidence>
<dbReference type="InterPro" id="IPR024733">
    <property type="entry name" value="NAGLU_tim-barrel"/>
</dbReference>
<gene>
    <name evidence="8" type="primary">LOC116948200</name>
</gene>